<gene>
    <name evidence="1" type="ORF">VNO77_27261</name>
</gene>
<accession>A0AAN9KTU0</accession>
<dbReference type="AlphaFoldDB" id="A0AAN9KTU0"/>
<keyword evidence="2" id="KW-1185">Reference proteome</keyword>
<evidence type="ECO:0000313" key="1">
    <source>
        <dbReference type="EMBL" id="KAK7323770.1"/>
    </source>
</evidence>
<name>A0AAN9KTU0_CANGL</name>
<comment type="caution">
    <text evidence="1">The sequence shown here is derived from an EMBL/GenBank/DDBJ whole genome shotgun (WGS) entry which is preliminary data.</text>
</comment>
<sequence length="90" mass="10240">MFYEDPPEWLMVTGSAFLIIMGRQAEMEKSESQELGKSWLFPLDPKWQERPNSEATQLGSANTAPEFRDRWAITPQASIRHNCQPSTGPS</sequence>
<protein>
    <submittedName>
        <fullName evidence="1">Uncharacterized protein</fullName>
    </submittedName>
</protein>
<evidence type="ECO:0000313" key="2">
    <source>
        <dbReference type="Proteomes" id="UP001367508"/>
    </source>
</evidence>
<proteinExistence type="predicted"/>
<dbReference type="EMBL" id="JAYMYQ010000006">
    <property type="protein sequence ID" value="KAK7323770.1"/>
    <property type="molecule type" value="Genomic_DNA"/>
</dbReference>
<organism evidence="1 2">
    <name type="scientific">Canavalia gladiata</name>
    <name type="common">Sword bean</name>
    <name type="synonym">Dolichos gladiatus</name>
    <dbReference type="NCBI Taxonomy" id="3824"/>
    <lineage>
        <taxon>Eukaryota</taxon>
        <taxon>Viridiplantae</taxon>
        <taxon>Streptophyta</taxon>
        <taxon>Embryophyta</taxon>
        <taxon>Tracheophyta</taxon>
        <taxon>Spermatophyta</taxon>
        <taxon>Magnoliopsida</taxon>
        <taxon>eudicotyledons</taxon>
        <taxon>Gunneridae</taxon>
        <taxon>Pentapetalae</taxon>
        <taxon>rosids</taxon>
        <taxon>fabids</taxon>
        <taxon>Fabales</taxon>
        <taxon>Fabaceae</taxon>
        <taxon>Papilionoideae</taxon>
        <taxon>50 kb inversion clade</taxon>
        <taxon>NPAAA clade</taxon>
        <taxon>indigoferoid/millettioid clade</taxon>
        <taxon>Phaseoleae</taxon>
        <taxon>Canavalia</taxon>
    </lineage>
</organism>
<reference evidence="1 2" key="1">
    <citation type="submission" date="2024-01" db="EMBL/GenBank/DDBJ databases">
        <title>The genomes of 5 underutilized Papilionoideae crops provide insights into root nodulation and disease resistanc.</title>
        <authorList>
            <person name="Jiang F."/>
        </authorList>
    </citation>
    <scope>NUCLEOTIDE SEQUENCE [LARGE SCALE GENOMIC DNA]</scope>
    <source>
        <strain evidence="1">LVBAO_FW01</strain>
        <tissue evidence="1">Leaves</tissue>
    </source>
</reference>
<dbReference type="Proteomes" id="UP001367508">
    <property type="component" value="Unassembled WGS sequence"/>
</dbReference>